<dbReference type="Proteomes" id="UP000033220">
    <property type="component" value="Chromosome DSM 122"/>
</dbReference>
<dbReference type="KEGG" id="rpm:RSPPHO_03082"/>
<organism evidence="1 2">
    <name type="scientific">Pararhodospirillum photometricum DSM 122</name>
    <dbReference type="NCBI Taxonomy" id="1150469"/>
    <lineage>
        <taxon>Bacteria</taxon>
        <taxon>Pseudomonadati</taxon>
        <taxon>Pseudomonadota</taxon>
        <taxon>Alphaproteobacteria</taxon>
        <taxon>Rhodospirillales</taxon>
        <taxon>Rhodospirillaceae</taxon>
        <taxon>Pararhodospirillum</taxon>
    </lineage>
</organism>
<name>H6SQI9_PARPM</name>
<dbReference type="PATRIC" id="fig|1150469.3.peg.3479"/>
<gene>
    <name evidence="1" type="ORF">RSPPHO_03082</name>
</gene>
<protein>
    <submittedName>
        <fullName evidence="1">Uncharacterized protein</fullName>
    </submittedName>
</protein>
<keyword evidence="2" id="KW-1185">Reference proteome</keyword>
<evidence type="ECO:0000313" key="1">
    <source>
        <dbReference type="EMBL" id="CCG09708.1"/>
    </source>
</evidence>
<sequence length="44" mass="5005">MRAFPGSFPPSEFDALSLETYAEVYALAVEWLVAEKNAETKIRR</sequence>
<evidence type="ECO:0000313" key="2">
    <source>
        <dbReference type="Proteomes" id="UP000033220"/>
    </source>
</evidence>
<dbReference type="HOGENOM" id="CLU_3221326_0_0_5"/>
<dbReference type="EMBL" id="HE663493">
    <property type="protein sequence ID" value="CCG09708.1"/>
    <property type="molecule type" value="Genomic_DNA"/>
</dbReference>
<dbReference type="RefSeq" id="WP_014416336.1">
    <property type="nucleotide sequence ID" value="NC_017059.1"/>
</dbReference>
<accession>H6SQI9</accession>
<dbReference type="STRING" id="1150469.RSPPHO_03082"/>
<proteinExistence type="predicted"/>
<reference evidence="1 2" key="1">
    <citation type="submission" date="2012-02" db="EMBL/GenBank/DDBJ databases">
        <title>Shotgun genome sequence of Phaeospirillum photometricum DSM 122.</title>
        <authorList>
            <person name="Duquesne K."/>
            <person name="Sturgis J."/>
        </authorList>
    </citation>
    <scope>NUCLEOTIDE SEQUENCE [LARGE SCALE GENOMIC DNA]</scope>
    <source>
        <strain evidence="2">DSM122</strain>
    </source>
</reference>
<dbReference type="AlphaFoldDB" id="H6SQI9"/>